<feature type="signal peptide" evidence="1">
    <location>
        <begin position="1"/>
        <end position="21"/>
    </location>
</feature>
<evidence type="ECO:0000256" key="1">
    <source>
        <dbReference type="SAM" id="SignalP"/>
    </source>
</evidence>
<dbReference type="Proteomes" id="UP000282435">
    <property type="component" value="Chromosome"/>
</dbReference>
<accession>A0A3S9SKA5</accession>
<feature type="chain" id="PRO_5019211929" evidence="1">
    <location>
        <begin position="22"/>
        <end position="244"/>
    </location>
</feature>
<organism evidence="2 3">
    <name type="scientific">Eikenella corrodens</name>
    <dbReference type="NCBI Taxonomy" id="539"/>
    <lineage>
        <taxon>Bacteria</taxon>
        <taxon>Pseudomonadati</taxon>
        <taxon>Pseudomonadota</taxon>
        <taxon>Betaproteobacteria</taxon>
        <taxon>Neisseriales</taxon>
        <taxon>Neisseriaceae</taxon>
        <taxon>Eikenella</taxon>
    </lineage>
</organism>
<dbReference type="EMBL" id="CP034670">
    <property type="protein sequence ID" value="AZR59920.1"/>
    <property type="molecule type" value="Genomic_DNA"/>
</dbReference>
<dbReference type="OrthoDB" id="7054664at2"/>
<reference evidence="2 3" key="1">
    <citation type="submission" date="2018-12" db="EMBL/GenBank/DDBJ databases">
        <title>Genome sequencing of Eikenella corrodens KCOM 3110 (= JS217).</title>
        <authorList>
            <person name="Koo J.-K."/>
            <person name="Park S.-N."/>
            <person name="Lim Y.K."/>
        </authorList>
    </citation>
    <scope>NUCLEOTIDE SEQUENCE [LARGE SCALE GENOMIC DNA]</scope>
    <source>
        <strain evidence="2 3">KCOM 3110</strain>
    </source>
</reference>
<protein>
    <submittedName>
        <fullName evidence="2">SH3 domain-containing protein</fullName>
    </submittedName>
</protein>
<evidence type="ECO:0000313" key="2">
    <source>
        <dbReference type="EMBL" id="AZR59920.1"/>
    </source>
</evidence>
<dbReference type="AlphaFoldDB" id="A0A3S9SKA5"/>
<evidence type="ECO:0000313" key="3">
    <source>
        <dbReference type="Proteomes" id="UP000282435"/>
    </source>
</evidence>
<dbReference type="RefSeq" id="WP_126983427.1">
    <property type="nucleotide sequence ID" value="NZ_CP034670.1"/>
</dbReference>
<gene>
    <name evidence="2" type="ORF">ELB75_07685</name>
</gene>
<proteinExistence type="predicted"/>
<name>A0A3S9SKA5_EIKCO</name>
<keyword evidence="1" id="KW-0732">Signal</keyword>
<sequence length="244" mass="26708">MPKLHALVPLALVLAIQPARAEFARIRDPDASANLRNEPRNTAPIAAKIPNGAYVYTPEPNSGGYRQNGWQFVAYRQNGRLLEGWMHGSRLQPLSRYAAVPVKAAADGFSCISGGSGIRVRVGRFDFAREKPHFNSTQNGRITRYRGREIYGTDGTVPQTHFREIAFISGGKAKPAPAAQYAALFNPYIGSQRETADRSRCYRAPDGAFLLASAISDGAAYTEVLFVFRQGSLHSVAAYVHPEV</sequence>